<dbReference type="EMBL" id="FQZQ01000008">
    <property type="protein sequence ID" value="SHJ38881.1"/>
    <property type="molecule type" value="Genomic_DNA"/>
</dbReference>
<gene>
    <name evidence="1" type="ORF">SAMN05444000_10834</name>
</gene>
<dbReference type="RefSeq" id="WP_073251649.1">
    <property type="nucleotide sequence ID" value="NZ_FQZQ01000008.1"/>
</dbReference>
<keyword evidence="2" id="KW-1185">Reference proteome</keyword>
<name>A0A1M6IWR0_9RHOB</name>
<reference evidence="2" key="1">
    <citation type="submission" date="2016-11" db="EMBL/GenBank/DDBJ databases">
        <authorList>
            <person name="Varghese N."/>
            <person name="Submissions S."/>
        </authorList>
    </citation>
    <scope>NUCLEOTIDE SEQUENCE [LARGE SCALE GENOMIC DNA]</scope>
    <source>
        <strain evidence="2">DSM 100564</strain>
    </source>
</reference>
<protein>
    <submittedName>
        <fullName evidence="1">Protein ImuA</fullName>
    </submittedName>
</protein>
<dbReference type="AlphaFoldDB" id="A0A1M6IWR0"/>
<dbReference type="InterPro" id="IPR027417">
    <property type="entry name" value="P-loop_NTPase"/>
</dbReference>
<evidence type="ECO:0000313" key="2">
    <source>
        <dbReference type="Proteomes" id="UP000183982"/>
    </source>
</evidence>
<evidence type="ECO:0000313" key="1">
    <source>
        <dbReference type="EMBL" id="SHJ38881.1"/>
    </source>
</evidence>
<dbReference type="SUPFAM" id="SSF52540">
    <property type="entry name" value="P-loop containing nucleoside triphosphate hydrolases"/>
    <property type="match status" value="1"/>
</dbReference>
<dbReference type="Proteomes" id="UP000183982">
    <property type="component" value="Unassembled WGS sequence"/>
</dbReference>
<organism evidence="1 2">
    <name type="scientific">Shimia gijangensis</name>
    <dbReference type="NCBI Taxonomy" id="1470563"/>
    <lineage>
        <taxon>Bacteria</taxon>
        <taxon>Pseudomonadati</taxon>
        <taxon>Pseudomonadota</taxon>
        <taxon>Alphaproteobacteria</taxon>
        <taxon>Rhodobacterales</taxon>
        <taxon>Roseobacteraceae</taxon>
    </lineage>
</organism>
<dbReference type="Gene3D" id="3.40.50.300">
    <property type="entry name" value="P-loop containing nucleotide triphosphate hydrolases"/>
    <property type="match status" value="1"/>
</dbReference>
<accession>A0A1M6IWR0</accession>
<sequence>MTHLLDRKAWRDRPKLELAPGLDLARARLHEVCGAARATFALWLATQTEGPVFWIAPSWTPHRLNPDGIADFTSPARFTFISPLRPEDVLWCTEEVLRSGTVSLVVADIPGPPGLTSVRRMHLAAETGATEGKVAPTGLLLTPGTGGAPGIETRWQMEPDHNNEHNRWQLTRLRARTAPVQSWQVSGLPHKARTHPVVTEAICST</sequence>
<proteinExistence type="predicted"/>
<dbReference type="STRING" id="1470563.SAMN05444000_10834"/>
<dbReference type="OrthoDB" id="7630980at2"/>